<evidence type="ECO:0000259" key="4">
    <source>
        <dbReference type="PROSITE" id="PS50995"/>
    </source>
</evidence>
<keyword evidence="2" id="KW-0238">DNA-binding</keyword>
<dbReference type="SMART" id="SM00347">
    <property type="entry name" value="HTH_MARR"/>
    <property type="match status" value="1"/>
</dbReference>
<dbReference type="GO" id="GO:0003700">
    <property type="term" value="F:DNA-binding transcription factor activity"/>
    <property type="evidence" value="ECO:0007669"/>
    <property type="project" value="InterPro"/>
</dbReference>
<evidence type="ECO:0000313" key="6">
    <source>
        <dbReference type="Proteomes" id="UP000762703"/>
    </source>
</evidence>
<dbReference type="Pfam" id="PF01047">
    <property type="entry name" value="MarR"/>
    <property type="match status" value="1"/>
</dbReference>
<proteinExistence type="predicted"/>
<organism evidence="5 6">
    <name type="scientific">Methanobrevibacter millerae</name>
    <dbReference type="NCBI Taxonomy" id="230361"/>
    <lineage>
        <taxon>Archaea</taxon>
        <taxon>Methanobacteriati</taxon>
        <taxon>Methanobacteriota</taxon>
        <taxon>Methanomada group</taxon>
        <taxon>Methanobacteria</taxon>
        <taxon>Methanobacteriales</taxon>
        <taxon>Methanobacteriaceae</taxon>
        <taxon>Methanobrevibacter</taxon>
    </lineage>
</organism>
<dbReference type="PRINTS" id="PR00598">
    <property type="entry name" value="HTHMARR"/>
</dbReference>
<dbReference type="PANTHER" id="PTHR42756:SF1">
    <property type="entry name" value="TRANSCRIPTIONAL REPRESSOR OF EMRAB OPERON"/>
    <property type="match status" value="1"/>
</dbReference>
<dbReference type="InterPro" id="IPR036388">
    <property type="entry name" value="WH-like_DNA-bd_sf"/>
</dbReference>
<dbReference type="PANTHER" id="PTHR42756">
    <property type="entry name" value="TRANSCRIPTIONAL REGULATOR, MARR"/>
    <property type="match status" value="1"/>
</dbReference>
<dbReference type="Proteomes" id="UP000762703">
    <property type="component" value="Unassembled WGS sequence"/>
</dbReference>
<feature type="domain" description="HTH marR-type" evidence="4">
    <location>
        <begin position="1"/>
        <end position="150"/>
    </location>
</feature>
<dbReference type="Gene3D" id="1.10.10.10">
    <property type="entry name" value="Winged helix-like DNA-binding domain superfamily/Winged helix DNA-binding domain"/>
    <property type="match status" value="1"/>
</dbReference>
<keyword evidence="3" id="KW-0804">Transcription</keyword>
<evidence type="ECO:0000313" key="5">
    <source>
        <dbReference type="EMBL" id="MBE6505694.1"/>
    </source>
</evidence>
<gene>
    <name evidence="5" type="ORF">E7Z73_08180</name>
</gene>
<dbReference type="InterPro" id="IPR000835">
    <property type="entry name" value="HTH_MarR-typ"/>
</dbReference>
<keyword evidence="1" id="KW-0805">Transcription regulation</keyword>
<dbReference type="AlphaFoldDB" id="A0A8T3VN89"/>
<evidence type="ECO:0000256" key="2">
    <source>
        <dbReference type="ARBA" id="ARBA00023125"/>
    </source>
</evidence>
<name>A0A8T3VN89_9EURY</name>
<protein>
    <submittedName>
        <fullName evidence="5">Winged helix-turn-helix transcriptional regulator</fullName>
    </submittedName>
</protein>
<evidence type="ECO:0000256" key="1">
    <source>
        <dbReference type="ARBA" id="ARBA00023015"/>
    </source>
</evidence>
<dbReference type="GO" id="GO:0003677">
    <property type="term" value="F:DNA binding"/>
    <property type="evidence" value="ECO:0007669"/>
    <property type="project" value="UniProtKB-KW"/>
</dbReference>
<dbReference type="RefSeq" id="WP_303737346.1">
    <property type="nucleotide sequence ID" value="NZ_SUTE01000066.1"/>
</dbReference>
<dbReference type="EMBL" id="SUTE01000066">
    <property type="protein sequence ID" value="MBE6505694.1"/>
    <property type="molecule type" value="Genomic_DNA"/>
</dbReference>
<dbReference type="SUPFAM" id="SSF46785">
    <property type="entry name" value="Winged helix' DNA-binding domain"/>
    <property type="match status" value="1"/>
</dbReference>
<dbReference type="InterPro" id="IPR036390">
    <property type="entry name" value="WH_DNA-bd_sf"/>
</dbReference>
<comment type="caution">
    <text evidence="5">The sequence shown here is derived from an EMBL/GenBank/DDBJ whole genome shotgun (WGS) entry which is preliminary data.</text>
</comment>
<sequence length="150" mass="17790">MIEEKWNDNRIILTPINLYMEYVLLTYNNYLKEKLDDVSITHGELTYIYNIKYYPLISQRELAETLFVSEANVAKMIKKLVQKGLVKREKDKNNKSRNILSLTEKGEEIFVKINVLTCAWERDITKKLSNEDFFDLKQKLYLLTQESADL</sequence>
<accession>A0A8T3VN89</accession>
<reference evidence="5" key="1">
    <citation type="submission" date="2019-04" db="EMBL/GenBank/DDBJ databases">
        <title>Evolution of Biomass-Degrading Anaerobic Consortia Revealed by Metagenomics.</title>
        <authorList>
            <person name="Peng X."/>
        </authorList>
    </citation>
    <scope>NUCLEOTIDE SEQUENCE</scope>
    <source>
        <strain evidence="5">SIG12</strain>
    </source>
</reference>
<evidence type="ECO:0000256" key="3">
    <source>
        <dbReference type="ARBA" id="ARBA00023163"/>
    </source>
</evidence>
<dbReference type="PROSITE" id="PS50995">
    <property type="entry name" value="HTH_MARR_2"/>
    <property type="match status" value="1"/>
</dbReference>